<evidence type="ECO:0000313" key="3">
    <source>
        <dbReference type="Proteomes" id="UP000887574"/>
    </source>
</evidence>
<protein>
    <submittedName>
        <fullName evidence="4">UBC core domain-containing protein</fullName>
    </submittedName>
</protein>
<feature type="domain" description="UBC core" evidence="2">
    <location>
        <begin position="52"/>
        <end position="204"/>
    </location>
</feature>
<dbReference type="InterPro" id="IPR016135">
    <property type="entry name" value="UBQ-conjugating_enzyme/RWD"/>
</dbReference>
<dbReference type="CDD" id="cd23814">
    <property type="entry name" value="UEV_AKTIP"/>
    <property type="match status" value="1"/>
</dbReference>
<dbReference type="PANTHER" id="PTHR24067">
    <property type="entry name" value="UBIQUITIN-CONJUGATING ENZYME E2"/>
    <property type="match status" value="1"/>
</dbReference>
<dbReference type="InterPro" id="IPR050113">
    <property type="entry name" value="Ub_conjugating_enzyme"/>
</dbReference>
<evidence type="ECO:0000259" key="2">
    <source>
        <dbReference type="PROSITE" id="PS50127"/>
    </source>
</evidence>
<organism evidence="3 4">
    <name type="scientific">Ditylenchus dipsaci</name>
    <dbReference type="NCBI Taxonomy" id="166011"/>
    <lineage>
        <taxon>Eukaryota</taxon>
        <taxon>Metazoa</taxon>
        <taxon>Ecdysozoa</taxon>
        <taxon>Nematoda</taxon>
        <taxon>Chromadorea</taxon>
        <taxon>Rhabditida</taxon>
        <taxon>Tylenchina</taxon>
        <taxon>Tylenchomorpha</taxon>
        <taxon>Sphaerularioidea</taxon>
        <taxon>Anguinidae</taxon>
        <taxon>Anguininae</taxon>
        <taxon>Ditylenchus</taxon>
    </lineage>
</organism>
<dbReference type="PROSITE" id="PS50127">
    <property type="entry name" value="UBC_2"/>
    <property type="match status" value="1"/>
</dbReference>
<feature type="compositionally biased region" description="Low complexity" evidence="1">
    <location>
        <begin position="19"/>
        <end position="28"/>
    </location>
</feature>
<dbReference type="GO" id="GO:0032446">
    <property type="term" value="P:protein modification by small protein conjugation"/>
    <property type="evidence" value="ECO:0007669"/>
    <property type="project" value="UniProtKB-ARBA"/>
</dbReference>
<evidence type="ECO:0000256" key="1">
    <source>
        <dbReference type="SAM" id="MobiDB-lite"/>
    </source>
</evidence>
<sequence>MHESNVPKLDLGGQDDVSELSSASRPSSSINFDAEKKIKHSRQNVQIEPKMRKLHYIFQEFAAVAKDPIEGIYVTPSAKNPLEWFGLLIVRAGIFCGGMFRFSLLLPIDFPDTKEMPLVKFDDVLFHPLINPKTNITDLSRYFPSGWQRERNHIYQILTATQSMFFRCKVETGHAANPEAAILLTENSTKFKQMARDAVRRSRTQIYDVANSDDPNAICFTPWNEKEMEPVKEYLIGKKPLDKSLSGIAGEYTQSSNKKLGYSWVDSERCYYMCDLFPTQIPNHLASSRSVTGTPKKTCLPKYWS</sequence>
<dbReference type="AlphaFoldDB" id="A0A915EGK9"/>
<dbReference type="SUPFAM" id="SSF54495">
    <property type="entry name" value="UBC-like"/>
    <property type="match status" value="1"/>
</dbReference>
<proteinExistence type="predicted"/>
<accession>A0A915EGK9</accession>
<feature type="region of interest" description="Disordered" evidence="1">
    <location>
        <begin position="1"/>
        <end position="28"/>
    </location>
</feature>
<dbReference type="Gene3D" id="3.10.110.10">
    <property type="entry name" value="Ubiquitin Conjugating Enzyme"/>
    <property type="match status" value="1"/>
</dbReference>
<evidence type="ECO:0000313" key="4">
    <source>
        <dbReference type="WBParaSite" id="jg583"/>
    </source>
</evidence>
<reference evidence="4" key="1">
    <citation type="submission" date="2022-11" db="UniProtKB">
        <authorList>
            <consortium name="WormBaseParasite"/>
        </authorList>
    </citation>
    <scope>IDENTIFICATION</scope>
</reference>
<dbReference type="Proteomes" id="UP000887574">
    <property type="component" value="Unplaced"/>
</dbReference>
<dbReference type="WBParaSite" id="jg583">
    <property type="protein sequence ID" value="jg583"/>
    <property type="gene ID" value="jg583"/>
</dbReference>
<dbReference type="InterPro" id="IPR000608">
    <property type="entry name" value="UBC"/>
</dbReference>
<dbReference type="SMART" id="SM00212">
    <property type="entry name" value="UBCc"/>
    <property type="match status" value="1"/>
</dbReference>
<name>A0A915EGK9_9BILA</name>
<keyword evidence="3" id="KW-1185">Reference proteome</keyword>
<dbReference type="Pfam" id="PF00179">
    <property type="entry name" value="UQ_con"/>
    <property type="match status" value="1"/>
</dbReference>